<accession>A0A4R6VDS9</accession>
<dbReference type="AlphaFoldDB" id="A0A4R6VDS9"/>
<dbReference type="SUPFAM" id="SSF101386">
    <property type="entry name" value="all-alpha NTP pyrophosphatases"/>
    <property type="match status" value="1"/>
</dbReference>
<reference evidence="1 2" key="1">
    <citation type="submission" date="2019-03" db="EMBL/GenBank/DDBJ databases">
        <title>Genomic Encyclopedia of Type Strains, Phase IV (KMG-IV): sequencing the most valuable type-strain genomes for metagenomic binning, comparative biology and taxonomic classification.</title>
        <authorList>
            <person name="Goeker M."/>
        </authorList>
    </citation>
    <scope>NUCLEOTIDE SEQUENCE [LARGE SCALE GENOMIC DNA]</scope>
    <source>
        <strain evidence="1 2">DSM 46770</strain>
    </source>
</reference>
<proteinExistence type="predicted"/>
<gene>
    <name evidence="1" type="ORF">EV190_101491</name>
</gene>
<dbReference type="EMBL" id="SNYN01000001">
    <property type="protein sequence ID" value="TDQ55167.1"/>
    <property type="molecule type" value="Genomic_DNA"/>
</dbReference>
<dbReference type="CDD" id="cd11538">
    <property type="entry name" value="NTP-PPase_u1"/>
    <property type="match status" value="1"/>
</dbReference>
<protein>
    <submittedName>
        <fullName evidence="1">NTP pyrophosphatase (Non-canonical NTP hydrolase)</fullName>
    </submittedName>
</protein>
<dbReference type="Proteomes" id="UP000295281">
    <property type="component" value="Unassembled WGS sequence"/>
</dbReference>
<dbReference type="OrthoDB" id="9791898at2"/>
<organism evidence="1 2">
    <name type="scientific">Actinorugispora endophytica</name>
    <dbReference type="NCBI Taxonomy" id="1605990"/>
    <lineage>
        <taxon>Bacteria</taxon>
        <taxon>Bacillati</taxon>
        <taxon>Actinomycetota</taxon>
        <taxon>Actinomycetes</taxon>
        <taxon>Streptosporangiales</taxon>
        <taxon>Nocardiopsidaceae</taxon>
        <taxon>Actinorugispora</taxon>
    </lineage>
</organism>
<dbReference type="GO" id="GO:0016787">
    <property type="term" value="F:hydrolase activity"/>
    <property type="evidence" value="ECO:0007669"/>
    <property type="project" value="UniProtKB-KW"/>
</dbReference>
<name>A0A4R6VDS9_9ACTN</name>
<sequence length="114" mass="12564">MDIEQLSAAVEEVSKGYAARFDIERSADWFVLKLHEELGELTQCHLMATGRARPKGRSAEEIRDDLHAEMADVLSHVLLLARFHGVDLEAAVTRKWLSRDSRTAAPSPAPGSPG</sequence>
<keyword evidence="2" id="KW-1185">Reference proteome</keyword>
<evidence type="ECO:0000313" key="2">
    <source>
        <dbReference type="Proteomes" id="UP000295281"/>
    </source>
</evidence>
<dbReference type="Gene3D" id="1.10.287.1080">
    <property type="entry name" value="MazG-like"/>
    <property type="match status" value="1"/>
</dbReference>
<comment type="caution">
    <text evidence="1">The sequence shown here is derived from an EMBL/GenBank/DDBJ whole genome shotgun (WGS) entry which is preliminary data.</text>
</comment>
<keyword evidence="1" id="KW-0378">Hydrolase</keyword>
<evidence type="ECO:0000313" key="1">
    <source>
        <dbReference type="EMBL" id="TDQ55167.1"/>
    </source>
</evidence>
<dbReference type="RefSeq" id="WP_133739728.1">
    <property type="nucleotide sequence ID" value="NZ_SNYN01000001.1"/>
</dbReference>